<proteinExistence type="predicted"/>
<dbReference type="OrthoDB" id="21331at2157"/>
<sequence>MLRAELREARAGIIGDYPSRRRELLEKDRTWFMRRAGEWRRPRRIPELDAGGTRVLFADGRVFEHQGVKLRFTGPLFHWVELMGLRCTC</sequence>
<dbReference type="RefSeq" id="WP_058370044.1">
    <property type="nucleotide sequence ID" value="NZ_LNTB01000001.1"/>
</dbReference>
<evidence type="ECO:0000313" key="1">
    <source>
        <dbReference type="EMBL" id="KSW11371.1"/>
    </source>
</evidence>
<dbReference type="AlphaFoldDB" id="A0A0V8RTG8"/>
<comment type="caution">
    <text evidence="1">The sequence shown here is derived from an EMBL/GenBank/DDBJ whole genome shotgun (WGS) entry which is preliminary data.</text>
</comment>
<evidence type="ECO:0000313" key="2">
    <source>
        <dbReference type="Proteomes" id="UP000053352"/>
    </source>
</evidence>
<reference evidence="1 2" key="1">
    <citation type="submission" date="2015-11" db="EMBL/GenBank/DDBJ databases">
        <title>Genome sequence of Pyrodictium occultum PL-19, a marine hyperthermophilic archaeon isolated from Volcano, Italy.</title>
        <authorList>
            <person name="Utturkar S."/>
            <person name="Huber H."/>
            <person name="Leptihn S."/>
            <person name="Brown S."/>
            <person name="Stetter K.O."/>
            <person name="Podar M."/>
        </authorList>
    </citation>
    <scope>NUCLEOTIDE SEQUENCE [LARGE SCALE GENOMIC DNA]</scope>
    <source>
        <strain evidence="1 2">PL-19</strain>
    </source>
</reference>
<name>A0A0V8RTG8_PYROC</name>
<keyword evidence="2" id="KW-1185">Reference proteome</keyword>
<dbReference type="EMBL" id="LNTB01000001">
    <property type="protein sequence ID" value="KSW11371.1"/>
    <property type="molecule type" value="Genomic_DNA"/>
</dbReference>
<organism evidence="1 2">
    <name type="scientific">Pyrodictium occultum</name>
    <dbReference type="NCBI Taxonomy" id="2309"/>
    <lineage>
        <taxon>Archaea</taxon>
        <taxon>Thermoproteota</taxon>
        <taxon>Thermoprotei</taxon>
        <taxon>Desulfurococcales</taxon>
        <taxon>Pyrodictiaceae</taxon>
        <taxon>Pyrodictium</taxon>
    </lineage>
</organism>
<protein>
    <submittedName>
        <fullName evidence="1">Uncharacterized protein</fullName>
    </submittedName>
</protein>
<gene>
    <name evidence="1" type="ORF">CF15_00450</name>
</gene>
<accession>A0A0V8RTG8</accession>
<dbReference type="Proteomes" id="UP000053352">
    <property type="component" value="Unassembled WGS sequence"/>
</dbReference>